<dbReference type="EMBL" id="JAPDFL010000001">
    <property type="protein sequence ID" value="MCW1934253.1"/>
    <property type="molecule type" value="Genomic_DNA"/>
</dbReference>
<proteinExistence type="predicted"/>
<organism evidence="3 4">
    <name type="scientific">Pararhodobacter zhoushanensis</name>
    <dbReference type="NCBI Taxonomy" id="2479545"/>
    <lineage>
        <taxon>Bacteria</taxon>
        <taxon>Pseudomonadati</taxon>
        <taxon>Pseudomonadota</taxon>
        <taxon>Alphaproteobacteria</taxon>
        <taxon>Rhodobacterales</taxon>
        <taxon>Paracoccaceae</taxon>
        <taxon>Pararhodobacter</taxon>
    </lineage>
</organism>
<dbReference type="InterPro" id="IPR013559">
    <property type="entry name" value="YheO"/>
</dbReference>
<dbReference type="Pfam" id="PF13309">
    <property type="entry name" value="HTH_22"/>
    <property type="match status" value="1"/>
</dbReference>
<dbReference type="RefSeq" id="WP_264507064.1">
    <property type="nucleotide sequence ID" value="NZ_JAPDFL010000001.1"/>
</dbReference>
<name>A0ABT3H382_9RHOB</name>
<evidence type="ECO:0000313" key="4">
    <source>
        <dbReference type="Proteomes" id="UP001208938"/>
    </source>
</evidence>
<accession>A0ABT3H382</accession>
<evidence type="ECO:0000313" key="3">
    <source>
        <dbReference type="EMBL" id="MCW1934253.1"/>
    </source>
</evidence>
<dbReference type="Proteomes" id="UP001208938">
    <property type="component" value="Unassembled WGS sequence"/>
</dbReference>
<feature type="domain" description="YheO-like" evidence="1">
    <location>
        <begin position="24"/>
        <end position="142"/>
    </location>
</feature>
<comment type="caution">
    <text evidence="3">The sequence shown here is derived from an EMBL/GenBank/DDBJ whole genome shotgun (WGS) entry which is preliminary data.</text>
</comment>
<dbReference type="PANTHER" id="PTHR35568:SF1">
    <property type="entry name" value="TRANSCRIPTIONAL REGULATOR DAUR"/>
    <property type="match status" value="1"/>
</dbReference>
<gene>
    <name evidence="3" type="ORF">OKW52_18825</name>
</gene>
<dbReference type="InterPro" id="IPR039446">
    <property type="entry name" value="DauR-like"/>
</dbReference>
<dbReference type="Pfam" id="PF08348">
    <property type="entry name" value="PAS_6"/>
    <property type="match status" value="1"/>
</dbReference>
<keyword evidence="4" id="KW-1185">Reference proteome</keyword>
<evidence type="ECO:0000259" key="1">
    <source>
        <dbReference type="Pfam" id="PF08348"/>
    </source>
</evidence>
<reference evidence="3 4" key="1">
    <citation type="submission" date="2022-10" db="EMBL/GenBank/DDBJ databases">
        <title>Pararhodobacter sp. nov., isolated from marine algae.</title>
        <authorList>
            <person name="Choi B.J."/>
            <person name="Kim J.M."/>
            <person name="Lee J.K."/>
            <person name="Choi D.G."/>
            <person name="Jeon C.O."/>
        </authorList>
    </citation>
    <scope>NUCLEOTIDE SEQUENCE [LARGE SCALE GENOMIC DNA]</scope>
    <source>
        <strain evidence="3 4">ZQ420</strain>
    </source>
</reference>
<dbReference type="PANTHER" id="PTHR35568">
    <property type="entry name" value="TRANSCRIPTIONAL REGULATOR DAUR"/>
    <property type="match status" value="1"/>
</dbReference>
<feature type="domain" description="Transcriptional regulator DauR-like HTH" evidence="2">
    <location>
        <begin position="169"/>
        <end position="230"/>
    </location>
</feature>
<protein>
    <submittedName>
        <fullName evidence="3">PAS domain-containing protein</fullName>
    </submittedName>
</protein>
<dbReference type="InterPro" id="IPR039445">
    <property type="entry name" value="DauR-like_HTH"/>
</dbReference>
<evidence type="ECO:0000259" key="2">
    <source>
        <dbReference type="Pfam" id="PF13309"/>
    </source>
</evidence>
<sequence>MTLQQRPGPVLVPSTPRECALVLSTLKWVVNHTGTLLGPDLELVLHDLSHPDSSVVAIANGRISGRGVGSAIFSGPFDDKGLKALIENGDANEACTVVADYRTRLPDGRELDSLSLMFRNQDGRAFAALCANADRSRLLQLRGLIEGLFAPIDEPAPKPDESPSVDAMVHSIIEESIASVAATTGALTKDERTQAVRLMNDRGLFLVRSSVEMAAERLGVTRHTIYNYLDKG</sequence>